<dbReference type="EMBL" id="CADCXU010031496">
    <property type="protein sequence ID" value="CAB0017485.1"/>
    <property type="molecule type" value="Genomic_DNA"/>
</dbReference>
<evidence type="ECO:0000313" key="1">
    <source>
        <dbReference type="EMBL" id="CAB0017485.1"/>
    </source>
</evidence>
<feature type="non-terminal residue" evidence="1">
    <location>
        <position position="50"/>
    </location>
</feature>
<proteinExistence type="predicted"/>
<evidence type="ECO:0000313" key="2">
    <source>
        <dbReference type="Proteomes" id="UP000479000"/>
    </source>
</evidence>
<name>A0A6H5HHG4_9HEMI</name>
<sequence>MDWGCGASKDQQFNCLQLPQRQHNVIAPIRRAERGFVTANLRLYIRGILD</sequence>
<accession>A0A6H5HHG4</accession>
<dbReference type="AlphaFoldDB" id="A0A6H5HHG4"/>
<reference evidence="1 2" key="1">
    <citation type="submission" date="2020-02" db="EMBL/GenBank/DDBJ databases">
        <authorList>
            <person name="Ferguson B K."/>
        </authorList>
    </citation>
    <scope>NUCLEOTIDE SEQUENCE [LARGE SCALE GENOMIC DNA]</scope>
</reference>
<protein>
    <submittedName>
        <fullName evidence="1">Uncharacterized protein</fullName>
    </submittedName>
</protein>
<gene>
    <name evidence="1" type="ORF">NTEN_LOCUS21491</name>
</gene>
<organism evidence="1 2">
    <name type="scientific">Nesidiocoris tenuis</name>
    <dbReference type="NCBI Taxonomy" id="355587"/>
    <lineage>
        <taxon>Eukaryota</taxon>
        <taxon>Metazoa</taxon>
        <taxon>Ecdysozoa</taxon>
        <taxon>Arthropoda</taxon>
        <taxon>Hexapoda</taxon>
        <taxon>Insecta</taxon>
        <taxon>Pterygota</taxon>
        <taxon>Neoptera</taxon>
        <taxon>Paraneoptera</taxon>
        <taxon>Hemiptera</taxon>
        <taxon>Heteroptera</taxon>
        <taxon>Panheteroptera</taxon>
        <taxon>Cimicomorpha</taxon>
        <taxon>Miridae</taxon>
        <taxon>Dicyphina</taxon>
        <taxon>Nesidiocoris</taxon>
    </lineage>
</organism>
<keyword evidence="2" id="KW-1185">Reference proteome</keyword>
<dbReference type="Proteomes" id="UP000479000">
    <property type="component" value="Unassembled WGS sequence"/>
</dbReference>